<evidence type="ECO:0000256" key="3">
    <source>
        <dbReference type="SAM" id="MobiDB-lite"/>
    </source>
</evidence>
<dbReference type="InterPro" id="IPR036034">
    <property type="entry name" value="PDZ_sf"/>
</dbReference>
<protein>
    <submittedName>
        <fullName evidence="6">Putative serine protease PepD</fullName>
    </submittedName>
</protein>
<dbReference type="Pfam" id="PF13365">
    <property type="entry name" value="Trypsin_2"/>
    <property type="match status" value="1"/>
</dbReference>
<dbReference type="PROSITE" id="PS51257">
    <property type="entry name" value="PROKAR_LIPOPROTEIN"/>
    <property type="match status" value="1"/>
</dbReference>
<feature type="domain" description="PDZ" evidence="5">
    <location>
        <begin position="274"/>
        <end position="352"/>
    </location>
</feature>
<dbReference type="InterPro" id="IPR001478">
    <property type="entry name" value="PDZ"/>
</dbReference>
<dbReference type="InterPro" id="IPR051201">
    <property type="entry name" value="Chloro_Bact_Ser_Proteases"/>
</dbReference>
<evidence type="ECO:0000259" key="5">
    <source>
        <dbReference type="SMART" id="SM00228"/>
    </source>
</evidence>
<dbReference type="Gene3D" id="2.40.10.120">
    <property type="match status" value="1"/>
</dbReference>
<feature type="signal peptide" evidence="4">
    <location>
        <begin position="1"/>
        <end position="20"/>
    </location>
</feature>
<dbReference type="Proteomes" id="UP000275749">
    <property type="component" value="Unassembled WGS sequence"/>
</dbReference>
<keyword evidence="2" id="KW-0378">Hydrolase</keyword>
<dbReference type="InterPro" id="IPR009003">
    <property type="entry name" value="Peptidase_S1_PA"/>
</dbReference>
<dbReference type="GO" id="GO:0006508">
    <property type="term" value="P:proteolysis"/>
    <property type="evidence" value="ECO:0007669"/>
    <property type="project" value="UniProtKB-KW"/>
</dbReference>
<feature type="chain" id="PRO_5018264587" evidence="4">
    <location>
        <begin position="21"/>
        <end position="366"/>
    </location>
</feature>
<evidence type="ECO:0000256" key="4">
    <source>
        <dbReference type="SAM" id="SignalP"/>
    </source>
</evidence>
<evidence type="ECO:0000313" key="6">
    <source>
        <dbReference type="EMBL" id="ROR55336.1"/>
    </source>
</evidence>
<reference evidence="6 7" key="1">
    <citation type="submission" date="2018-11" db="EMBL/GenBank/DDBJ databases">
        <title>Sequencing the genomes of 1000 actinobacteria strains.</title>
        <authorList>
            <person name="Klenk H.-P."/>
        </authorList>
    </citation>
    <scope>NUCLEOTIDE SEQUENCE [LARGE SCALE GENOMIC DNA]</scope>
    <source>
        <strain evidence="6 7">DSM 10546</strain>
    </source>
</reference>
<keyword evidence="1 6" id="KW-0645">Protease</keyword>
<dbReference type="Gene3D" id="2.30.42.10">
    <property type="match status" value="1"/>
</dbReference>
<dbReference type="GO" id="GO:0004252">
    <property type="term" value="F:serine-type endopeptidase activity"/>
    <property type="evidence" value="ECO:0007669"/>
    <property type="project" value="InterPro"/>
</dbReference>
<keyword evidence="4" id="KW-0732">Signal</keyword>
<sequence length="366" mass="36694">MGLRRHLAALALAWALTACAPGAPTDTSPPPSTADGRSAAPSATSPGTPGQGAPAASAVDWSDVAKRVSPSVVAISVQARQGSSSGSGVVIDDKHVVTNHHVIEAASQGGGQVLVTLHDERVFATRLVGSDAASDLAVLEVVDPPKDLTAIETGSSDDLVVGAPVMAVGNPLGLAGTVTTGIVSALNRPVTAGDASQGSGEPVVTNAIQTSAAVNPGNSGGALVNADGKLVGINSSIATLEQGSGNIGISFAITQRQMQSVVDQILKSRKAEHPWLGVQVQDAIVEVDGSRRWAAGLGVVGADTPAQKAGLKDGDGITAIDGEAVDSALSLIAQVRERRVGSTAKLTVVRDGKQQQLEVSLAARPS</sequence>
<evidence type="ECO:0000313" key="7">
    <source>
        <dbReference type="Proteomes" id="UP000275749"/>
    </source>
</evidence>
<name>A0A3N1ZWZ0_9ACTN</name>
<dbReference type="SUPFAM" id="SSF50156">
    <property type="entry name" value="PDZ domain-like"/>
    <property type="match status" value="1"/>
</dbReference>
<evidence type="ECO:0000256" key="1">
    <source>
        <dbReference type="ARBA" id="ARBA00022670"/>
    </source>
</evidence>
<dbReference type="RefSeq" id="WP_211336661.1">
    <property type="nucleotide sequence ID" value="NZ_RKHG01000001.1"/>
</dbReference>
<dbReference type="PRINTS" id="PR00834">
    <property type="entry name" value="PROTEASES2C"/>
</dbReference>
<dbReference type="InterPro" id="IPR001940">
    <property type="entry name" value="Peptidase_S1C"/>
</dbReference>
<evidence type="ECO:0000256" key="2">
    <source>
        <dbReference type="ARBA" id="ARBA00022801"/>
    </source>
</evidence>
<dbReference type="AlphaFoldDB" id="A0A3N1ZWZ0"/>
<proteinExistence type="predicted"/>
<dbReference type="Pfam" id="PF13180">
    <property type="entry name" value="PDZ_2"/>
    <property type="match status" value="1"/>
</dbReference>
<dbReference type="SUPFAM" id="SSF50494">
    <property type="entry name" value="Trypsin-like serine proteases"/>
    <property type="match status" value="1"/>
</dbReference>
<dbReference type="PANTHER" id="PTHR43343:SF3">
    <property type="entry name" value="PROTEASE DO-LIKE 8, CHLOROPLASTIC"/>
    <property type="match status" value="1"/>
</dbReference>
<comment type="caution">
    <text evidence="6">The sequence shown here is derived from an EMBL/GenBank/DDBJ whole genome shotgun (WGS) entry which is preliminary data.</text>
</comment>
<dbReference type="PANTHER" id="PTHR43343">
    <property type="entry name" value="PEPTIDASE S12"/>
    <property type="match status" value="1"/>
</dbReference>
<accession>A0A3N1ZWZ0</accession>
<feature type="region of interest" description="Disordered" evidence="3">
    <location>
        <begin position="22"/>
        <end position="59"/>
    </location>
</feature>
<dbReference type="SMART" id="SM00228">
    <property type="entry name" value="PDZ"/>
    <property type="match status" value="1"/>
</dbReference>
<organism evidence="6 7">
    <name type="scientific">Luteococcus japonicus</name>
    <dbReference type="NCBI Taxonomy" id="33984"/>
    <lineage>
        <taxon>Bacteria</taxon>
        <taxon>Bacillati</taxon>
        <taxon>Actinomycetota</taxon>
        <taxon>Actinomycetes</taxon>
        <taxon>Propionibacteriales</taxon>
        <taxon>Propionibacteriaceae</taxon>
        <taxon>Luteococcus</taxon>
    </lineage>
</organism>
<dbReference type="EMBL" id="RKHG01000001">
    <property type="protein sequence ID" value="ROR55336.1"/>
    <property type="molecule type" value="Genomic_DNA"/>
</dbReference>
<gene>
    <name evidence="6" type="ORF">EDD41_2599</name>
</gene>